<dbReference type="Proteomes" id="UP001054837">
    <property type="component" value="Unassembled WGS sequence"/>
</dbReference>
<protein>
    <submittedName>
        <fullName evidence="1">Uncharacterized protein</fullName>
    </submittedName>
</protein>
<name>A0AAV4V9Q8_9ARAC</name>
<organism evidence="1 2">
    <name type="scientific">Caerostris darwini</name>
    <dbReference type="NCBI Taxonomy" id="1538125"/>
    <lineage>
        <taxon>Eukaryota</taxon>
        <taxon>Metazoa</taxon>
        <taxon>Ecdysozoa</taxon>
        <taxon>Arthropoda</taxon>
        <taxon>Chelicerata</taxon>
        <taxon>Arachnida</taxon>
        <taxon>Araneae</taxon>
        <taxon>Araneomorphae</taxon>
        <taxon>Entelegynae</taxon>
        <taxon>Araneoidea</taxon>
        <taxon>Araneidae</taxon>
        <taxon>Caerostris</taxon>
    </lineage>
</organism>
<comment type="caution">
    <text evidence="1">The sequence shown here is derived from an EMBL/GenBank/DDBJ whole genome shotgun (WGS) entry which is preliminary data.</text>
</comment>
<accession>A0AAV4V9Q8</accession>
<proteinExistence type="predicted"/>
<dbReference type="AlphaFoldDB" id="A0AAV4V9Q8"/>
<sequence>MYIPKDLSTLISKYSPSIHTCPFRTSWRRDVIPRKMGKKSTSAFLSRFFAPFPDSPFGSNAAKMPLIDTTESFQDGKSTSFHFQKVFFYFLGRRDMFLLSSNKWNRESRCERSDEMAQG</sequence>
<evidence type="ECO:0000313" key="1">
    <source>
        <dbReference type="EMBL" id="GIY66851.1"/>
    </source>
</evidence>
<dbReference type="EMBL" id="BPLQ01012652">
    <property type="protein sequence ID" value="GIY66851.1"/>
    <property type="molecule type" value="Genomic_DNA"/>
</dbReference>
<evidence type="ECO:0000313" key="2">
    <source>
        <dbReference type="Proteomes" id="UP001054837"/>
    </source>
</evidence>
<keyword evidence="2" id="KW-1185">Reference proteome</keyword>
<gene>
    <name evidence="1" type="ORF">CDAR_605681</name>
</gene>
<reference evidence="1 2" key="1">
    <citation type="submission" date="2021-06" db="EMBL/GenBank/DDBJ databases">
        <title>Caerostris darwini draft genome.</title>
        <authorList>
            <person name="Kono N."/>
            <person name="Arakawa K."/>
        </authorList>
    </citation>
    <scope>NUCLEOTIDE SEQUENCE [LARGE SCALE GENOMIC DNA]</scope>
</reference>